<name>A0A1N6M3D4_9VIBR</name>
<keyword evidence="2" id="KW-0812">Transmembrane</keyword>
<keyword evidence="2" id="KW-0472">Membrane</keyword>
<keyword evidence="1" id="KW-0175">Coiled coil</keyword>
<protein>
    <recommendedName>
        <fullName evidence="5">Chromosome partitioning protein ParA</fullName>
    </recommendedName>
</protein>
<evidence type="ECO:0000256" key="1">
    <source>
        <dbReference type="SAM" id="Coils"/>
    </source>
</evidence>
<proteinExistence type="predicted"/>
<evidence type="ECO:0000256" key="2">
    <source>
        <dbReference type="SAM" id="Phobius"/>
    </source>
</evidence>
<keyword evidence="2" id="KW-1133">Transmembrane helix</keyword>
<feature type="coiled-coil region" evidence="1">
    <location>
        <begin position="166"/>
        <end position="200"/>
    </location>
</feature>
<feature type="coiled-coil region" evidence="1">
    <location>
        <begin position="100"/>
        <end position="134"/>
    </location>
</feature>
<reference evidence="3 4" key="1">
    <citation type="submission" date="2016-12" db="EMBL/GenBank/DDBJ databases">
        <authorList>
            <person name="Song W.-J."/>
            <person name="Kurnit D.M."/>
        </authorList>
    </citation>
    <scope>NUCLEOTIDE SEQUENCE [LARGE SCALE GENOMIC DNA]</scope>
    <source>
        <strain evidence="3 4">CECT 9026</strain>
    </source>
</reference>
<evidence type="ECO:0000313" key="3">
    <source>
        <dbReference type="EMBL" id="SIO93954.1"/>
    </source>
</evidence>
<evidence type="ECO:0000313" key="4">
    <source>
        <dbReference type="Proteomes" id="UP000184774"/>
    </source>
</evidence>
<evidence type="ECO:0008006" key="5">
    <source>
        <dbReference type="Google" id="ProtNLM"/>
    </source>
</evidence>
<accession>A0A1N6M3D4</accession>
<sequence>MNKQSDNLDDGDEDVVVIEQRDKRTYLYIGIAAVIGIAAGGLIGALLSGQSWQQSYQTLETRYHQLEQANQKTLVDSDQQTHVKIQQLSKEFDQKLAEQKNTYQQQLDVLNGKIDQLTQEKTALAKQLSNEQSKITQVNKVNNRLNHQADLQATMFERSRELFQKELKVKQSLESLEQERDTLQQKKKELKKECDLYLQGTSWDAHSDACDQQDAANERLGKVNQLIKVNQMDLKEIQALAKDLGIDE</sequence>
<dbReference type="AlphaFoldDB" id="A0A1N6M3D4"/>
<organism evidence="3 4">
    <name type="scientific">Vibrio spartinae</name>
    <dbReference type="NCBI Taxonomy" id="1918945"/>
    <lineage>
        <taxon>Bacteria</taxon>
        <taxon>Pseudomonadati</taxon>
        <taxon>Pseudomonadota</taxon>
        <taxon>Gammaproteobacteria</taxon>
        <taxon>Vibrionales</taxon>
        <taxon>Vibrionaceae</taxon>
        <taxon>Vibrio</taxon>
    </lineage>
</organism>
<gene>
    <name evidence="3" type="ORF">VSP9026_01634</name>
</gene>
<feature type="transmembrane region" description="Helical" evidence="2">
    <location>
        <begin position="26"/>
        <end position="47"/>
    </location>
</feature>
<dbReference type="Proteomes" id="UP000184774">
    <property type="component" value="Unassembled WGS sequence"/>
</dbReference>
<dbReference type="OrthoDB" id="5918980at2"/>
<dbReference type="EMBL" id="FSSB01000010">
    <property type="protein sequence ID" value="SIO93954.1"/>
    <property type="molecule type" value="Genomic_DNA"/>
</dbReference>
<dbReference type="RefSeq" id="WP_074372507.1">
    <property type="nucleotide sequence ID" value="NZ_AP024907.1"/>
</dbReference>